<dbReference type="GO" id="GO:0000166">
    <property type="term" value="F:nucleotide binding"/>
    <property type="evidence" value="ECO:0007669"/>
    <property type="project" value="InterPro"/>
</dbReference>
<evidence type="ECO:0000313" key="4">
    <source>
        <dbReference type="EMBL" id="OYN92057.1"/>
    </source>
</evidence>
<evidence type="ECO:0000259" key="2">
    <source>
        <dbReference type="Pfam" id="PF01408"/>
    </source>
</evidence>
<dbReference type="Pfam" id="PF01408">
    <property type="entry name" value="GFO_IDH_MocA"/>
    <property type="match status" value="1"/>
</dbReference>
<dbReference type="PANTHER" id="PTHR43708:SF8">
    <property type="entry name" value="OXIDOREDUCTASE"/>
    <property type="match status" value="1"/>
</dbReference>
<evidence type="ECO:0000313" key="5">
    <source>
        <dbReference type="Proteomes" id="UP000216300"/>
    </source>
</evidence>
<dbReference type="PANTHER" id="PTHR43708">
    <property type="entry name" value="CONSERVED EXPRESSED OXIDOREDUCTASE (EUROFUNG)"/>
    <property type="match status" value="1"/>
</dbReference>
<evidence type="ECO:0000259" key="3">
    <source>
        <dbReference type="Pfam" id="PF02894"/>
    </source>
</evidence>
<feature type="domain" description="Gfo/Idh/MocA-like oxidoreductase C-terminal" evidence="3">
    <location>
        <begin position="177"/>
        <end position="408"/>
    </location>
</feature>
<dbReference type="Proteomes" id="UP000216300">
    <property type="component" value="Unassembled WGS sequence"/>
</dbReference>
<evidence type="ECO:0000256" key="1">
    <source>
        <dbReference type="ARBA" id="ARBA00010928"/>
    </source>
</evidence>
<comment type="similarity">
    <text evidence="1">Belongs to the Gfo/Idh/MocA family.</text>
</comment>
<dbReference type="InterPro" id="IPR051317">
    <property type="entry name" value="Gfo/Idh/MocA_oxidoreduct"/>
</dbReference>
<comment type="caution">
    <text evidence="4">The sequence shown here is derived from an EMBL/GenBank/DDBJ whole genome shotgun (WGS) entry which is preliminary data.</text>
</comment>
<dbReference type="Gene3D" id="3.30.360.10">
    <property type="entry name" value="Dihydrodipicolinate Reductase, domain 2"/>
    <property type="match status" value="1"/>
</dbReference>
<proteinExistence type="inferred from homology"/>
<accession>A0A255EKJ9</accession>
<dbReference type="EMBL" id="NMVJ01000001">
    <property type="protein sequence ID" value="OYN92057.1"/>
    <property type="molecule type" value="Genomic_DNA"/>
</dbReference>
<dbReference type="OrthoDB" id="103047at2"/>
<dbReference type="Pfam" id="PF02894">
    <property type="entry name" value="GFO_IDH_MocA_C"/>
    <property type="match status" value="1"/>
</dbReference>
<dbReference type="InterPro" id="IPR000683">
    <property type="entry name" value="Gfo/Idh/MocA-like_OxRdtase_N"/>
</dbReference>
<organism evidence="4 5">
    <name type="scientific">Parenemella sanctibonifatiensis</name>
    <dbReference type="NCBI Taxonomy" id="2016505"/>
    <lineage>
        <taxon>Bacteria</taxon>
        <taxon>Bacillati</taxon>
        <taxon>Actinomycetota</taxon>
        <taxon>Actinomycetes</taxon>
        <taxon>Propionibacteriales</taxon>
        <taxon>Propionibacteriaceae</taxon>
        <taxon>Parenemella</taxon>
    </lineage>
</organism>
<dbReference type="AlphaFoldDB" id="A0A255EKJ9"/>
<dbReference type="SUPFAM" id="SSF51735">
    <property type="entry name" value="NAD(P)-binding Rossmann-fold domains"/>
    <property type="match status" value="1"/>
</dbReference>
<name>A0A255EKJ9_9ACTN</name>
<gene>
    <name evidence="4" type="ORF">CGZ91_00600</name>
</gene>
<protein>
    <submittedName>
        <fullName evidence="4">Oxidoreductase</fullName>
    </submittedName>
</protein>
<reference evidence="4 5" key="1">
    <citation type="submission" date="2017-07" db="EMBL/GenBank/DDBJ databases">
        <title>Draft whole genome sequences of clinical Proprionibacteriaceae strains.</title>
        <authorList>
            <person name="Bernier A.-M."/>
            <person name="Bernard K."/>
            <person name="Domingo M.-C."/>
        </authorList>
    </citation>
    <scope>NUCLEOTIDE SEQUENCE [LARGE SCALE GENOMIC DNA]</scope>
    <source>
        <strain evidence="4 5">NML 150081</strain>
    </source>
</reference>
<dbReference type="InterPro" id="IPR004104">
    <property type="entry name" value="Gfo/Idh/MocA-like_OxRdtase_C"/>
</dbReference>
<dbReference type="InterPro" id="IPR036291">
    <property type="entry name" value="NAD(P)-bd_dom_sf"/>
</dbReference>
<sequence length="435" mass="47274">MHTVAAIAASCTEVDRPTSGSWQRRGGVGVTDGQLVQTDRSLRIGVVGFGNRGIIAHRALDTDEARRHGDQVVAVSDPGPAAQQRGQELFGADLAVGDSVSTVIDAGVDAAIVTSPDDAHCEQVVALLEAGIAVFCDKPMAITTAEADLILTTAHRTGSKLYVGHNMRHMPVIRLMKEIIDSGRIGEVKAVWVRHFIGEGGDRFFRDWHADRRRVNSLLLQKGSHDLDIIHWLAGGYTSRVSAMGGLTVYGDIEGRDDHAGQRVTDWISDQNWPPTELPDVNPVVDVEDLQQVNLALDNGVYATYAECHFTPDDWRNYTVIGTRGRLENVGMEGQVRVWDRRKAFNERGDEEIPVPAAQGGHHGADPTMLAEFLAFVRTGVPTLTNPVAARYAVAAGDFATQSLRTGGSTLPIPTLDPNLRAYFEAGQDRHGRIQ</sequence>
<dbReference type="SUPFAM" id="SSF55347">
    <property type="entry name" value="Glyceraldehyde-3-phosphate dehydrogenase-like, C-terminal domain"/>
    <property type="match status" value="1"/>
</dbReference>
<dbReference type="Gene3D" id="3.40.50.720">
    <property type="entry name" value="NAD(P)-binding Rossmann-like Domain"/>
    <property type="match status" value="1"/>
</dbReference>
<feature type="domain" description="Gfo/Idh/MocA-like oxidoreductase N-terminal" evidence="2">
    <location>
        <begin position="42"/>
        <end position="165"/>
    </location>
</feature>
<keyword evidence="5" id="KW-1185">Reference proteome</keyword>